<dbReference type="AlphaFoldDB" id="A0A101Q3V2"/>
<dbReference type="RefSeq" id="WP_014671048.1">
    <property type="nucleotide sequence ID" value="NZ_KQ948359.1"/>
</dbReference>
<evidence type="ECO:0000313" key="1">
    <source>
        <dbReference type="EMBL" id="KUN22760.1"/>
    </source>
</evidence>
<organism evidence="1 2">
    <name type="scientific">Streptomyces corchorusii</name>
    <name type="common">Streptomyces chibaensis</name>
    <dbReference type="NCBI Taxonomy" id="1903"/>
    <lineage>
        <taxon>Bacteria</taxon>
        <taxon>Bacillati</taxon>
        <taxon>Actinomycetota</taxon>
        <taxon>Actinomycetes</taxon>
        <taxon>Kitasatosporales</taxon>
        <taxon>Streptomycetaceae</taxon>
        <taxon>Streptomyces</taxon>
    </lineage>
</organism>
<dbReference type="EMBL" id="LMWP01000027">
    <property type="protein sequence ID" value="KUN22760.1"/>
    <property type="molecule type" value="Genomic_DNA"/>
</dbReference>
<dbReference type="InterPro" id="IPR027590">
    <property type="entry name" value="PQQ_MSMEG_3727"/>
</dbReference>
<gene>
    <name evidence="1" type="ORF">AQJ11_24900</name>
</gene>
<reference evidence="1 2" key="1">
    <citation type="submission" date="2015-10" db="EMBL/GenBank/DDBJ databases">
        <title>Draft genome sequence of Streptomyces corchorusii DSM 40340, type strain for the species Streptomyces corchorusii.</title>
        <authorList>
            <person name="Ruckert C."/>
            <person name="Winkler A."/>
            <person name="Kalinowski J."/>
            <person name="Kampfer P."/>
            <person name="Glaeser S."/>
        </authorList>
    </citation>
    <scope>NUCLEOTIDE SEQUENCE [LARGE SCALE GENOMIC DNA]</scope>
    <source>
        <strain evidence="1 2">DSM 40340</strain>
    </source>
</reference>
<keyword evidence="2" id="KW-1185">Reference proteome</keyword>
<dbReference type="NCBIfam" id="TIGR04339">
    <property type="entry name" value="PQQ_MSMEG_3727"/>
    <property type="match status" value="1"/>
</dbReference>
<dbReference type="Proteomes" id="UP000053398">
    <property type="component" value="Unassembled WGS sequence"/>
</dbReference>
<dbReference type="SUPFAM" id="SSF49503">
    <property type="entry name" value="Cupredoxins"/>
    <property type="match status" value="1"/>
</dbReference>
<evidence type="ECO:0000313" key="2">
    <source>
        <dbReference type="Proteomes" id="UP000053398"/>
    </source>
</evidence>
<accession>A0A101Q3V2</accession>
<protein>
    <submittedName>
        <fullName evidence="1">Copper oxidase</fullName>
    </submittedName>
</protein>
<name>A0A101Q3V2_STRCK</name>
<sequence>MTTTAHERADLLDKLGLATQNKAALGQVLGTGSIGQATEEPDGRMKATIRIHPDELTWDPSILVMPHGGDIELELVNDDMNTHCALLPSNGDRKFIWLVNHSHGHAHLNLDGPGYYWFGSPTGNDEGRGLTGSIVVLGDAPPEARLDRPEQPRP</sequence>
<dbReference type="Pfam" id="PF23509">
    <property type="entry name" value="MSMEG_3727_PQQ-assoc"/>
    <property type="match status" value="1"/>
</dbReference>
<proteinExistence type="predicted"/>
<comment type="caution">
    <text evidence="1">The sequence shown here is derived from an EMBL/GenBank/DDBJ whole genome shotgun (WGS) entry which is preliminary data.</text>
</comment>
<dbReference type="InterPro" id="IPR008972">
    <property type="entry name" value="Cupredoxin"/>
</dbReference>